<dbReference type="Proteomes" id="UP000653411">
    <property type="component" value="Unassembled WGS sequence"/>
</dbReference>
<keyword evidence="2" id="KW-1185">Reference proteome</keyword>
<dbReference type="AlphaFoldDB" id="A0A918CS01"/>
<name>A0A918CS01_9ACTN</name>
<accession>A0A918CS01</accession>
<sequence>MCAAKQDPAVTTGSSWPIVNFGVHRPAMSAGSGSATAVRQNDRAGRRVYGCCTGGLLRSVRRALAGCRTGSRRARR</sequence>
<evidence type="ECO:0000313" key="2">
    <source>
        <dbReference type="Proteomes" id="UP000653411"/>
    </source>
</evidence>
<dbReference type="EMBL" id="BMML01000007">
    <property type="protein sequence ID" value="GGN10517.1"/>
    <property type="molecule type" value="Genomic_DNA"/>
</dbReference>
<reference evidence="1" key="2">
    <citation type="submission" date="2020-09" db="EMBL/GenBank/DDBJ databases">
        <authorList>
            <person name="Sun Q."/>
            <person name="Zhou Y."/>
        </authorList>
    </citation>
    <scope>NUCLEOTIDE SEQUENCE</scope>
    <source>
        <strain evidence="1">CGMCC 4.7110</strain>
    </source>
</reference>
<protein>
    <submittedName>
        <fullName evidence="1">Uncharacterized protein</fullName>
    </submittedName>
</protein>
<gene>
    <name evidence="1" type="ORF">GCM10011578_036300</name>
</gene>
<organism evidence="1 2">
    <name type="scientific">Streptomyces fuscichromogenes</name>
    <dbReference type="NCBI Taxonomy" id="1324013"/>
    <lineage>
        <taxon>Bacteria</taxon>
        <taxon>Bacillati</taxon>
        <taxon>Actinomycetota</taxon>
        <taxon>Actinomycetes</taxon>
        <taxon>Kitasatosporales</taxon>
        <taxon>Streptomycetaceae</taxon>
        <taxon>Streptomyces</taxon>
    </lineage>
</organism>
<evidence type="ECO:0000313" key="1">
    <source>
        <dbReference type="EMBL" id="GGN10517.1"/>
    </source>
</evidence>
<proteinExistence type="predicted"/>
<reference evidence="1" key="1">
    <citation type="journal article" date="2014" name="Int. J. Syst. Evol. Microbiol.">
        <title>Complete genome sequence of Corynebacterium casei LMG S-19264T (=DSM 44701T), isolated from a smear-ripened cheese.</title>
        <authorList>
            <consortium name="US DOE Joint Genome Institute (JGI-PGF)"/>
            <person name="Walter F."/>
            <person name="Albersmeier A."/>
            <person name="Kalinowski J."/>
            <person name="Ruckert C."/>
        </authorList>
    </citation>
    <scope>NUCLEOTIDE SEQUENCE</scope>
    <source>
        <strain evidence="1">CGMCC 4.7110</strain>
    </source>
</reference>
<comment type="caution">
    <text evidence="1">The sequence shown here is derived from an EMBL/GenBank/DDBJ whole genome shotgun (WGS) entry which is preliminary data.</text>
</comment>